<dbReference type="OrthoDB" id="771136at2759"/>
<gene>
    <name evidence="10" type="ORF">EHS25_008595</name>
</gene>
<dbReference type="AlphaFoldDB" id="A0A427YM95"/>
<protein>
    <recommendedName>
        <fullName evidence="9">Peptidase A1 domain-containing protein</fullName>
    </recommendedName>
</protein>
<evidence type="ECO:0000256" key="3">
    <source>
        <dbReference type="ARBA" id="ARBA00022750"/>
    </source>
</evidence>
<dbReference type="EMBL" id="RSCD01000006">
    <property type="protein sequence ID" value="RSH92180.1"/>
    <property type="molecule type" value="Genomic_DNA"/>
</dbReference>
<evidence type="ECO:0000256" key="8">
    <source>
        <dbReference type="SAM" id="MobiDB-lite"/>
    </source>
</evidence>
<keyword evidence="6" id="KW-1015">Disulfide bond</keyword>
<dbReference type="Proteomes" id="UP000279259">
    <property type="component" value="Unassembled WGS sequence"/>
</dbReference>
<reference evidence="10 11" key="1">
    <citation type="submission" date="2018-11" db="EMBL/GenBank/DDBJ databases">
        <title>Genome sequence of Saitozyma podzolica DSM 27192.</title>
        <authorList>
            <person name="Aliyu H."/>
            <person name="Gorte O."/>
            <person name="Ochsenreither K."/>
        </authorList>
    </citation>
    <scope>NUCLEOTIDE SEQUENCE [LARGE SCALE GENOMIC DNA]</scope>
    <source>
        <strain evidence="10 11">DSM 27192</strain>
    </source>
</reference>
<evidence type="ECO:0000313" key="10">
    <source>
        <dbReference type="EMBL" id="RSH92180.1"/>
    </source>
</evidence>
<evidence type="ECO:0000256" key="2">
    <source>
        <dbReference type="ARBA" id="ARBA00022670"/>
    </source>
</evidence>
<keyword evidence="11" id="KW-1185">Reference proteome</keyword>
<dbReference type="Gene3D" id="2.40.70.10">
    <property type="entry name" value="Acid Proteases"/>
    <property type="match status" value="2"/>
</dbReference>
<dbReference type="InterPro" id="IPR001969">
    <property type="entry name" value="Aspartic_peptidase_AS"/>
</dbReference>
<evidence type="ECO:0000256" key="5">
    <source>
        <dbReference type="PIRSR" id="PIRSR601461-1"/>
    </source>
</evidence>
<dbReference type="InterPro" id="IPR001461">
    <property type="entry name" value="Aspartic_peptidase_A1"/>
</dbReference>
<organism evidence="10 11">
    <name type="scientific">Saitozyma podzolica</name>
    <dbReference type="NCBI Taxonomy" id="1890683"/>
    <lineage>
        <taxon>Eukaryota</taxon>
        <taxon>Fungi</taxon>
        <taxon>Dikarya</taxon>
        <taxon>Basidiomycota</taxon>
        <taxon>Agaricomycotina</taxon>
        <taxon>Tremellomycetes</taxon>
        <taxon>Tremellales</taxon>
        <taxon>Trimorphomycetaceae</taxon>
        <taxon>Saitozyma</taxon>
    </lineage>
</organism>
<feature type="disulfide bond" evidence="6">
    <location>
        <begin position="169"/>
        <end position="173"/>
    </location>
</feature>
<keyword evidence="4 7" id="KW-0378">Hydrolase</keyword>
<feature type="compositionally biased region" description="Pro residues" evidence="8">
    <location>
        <begin position="19"/>
        <end position="35"/>
    </location>
</feature>
<dbReference type="PRINTS" id="PR00792">
    <property type="entry name" value="PEPSIN"/>
</dbReference>
<comment type="caution">
    <text evidence="10">The sequence shown here is derived from an EMBL/GenBank/DDBJ whole genome shotgun (WGS) entry which is preliminary data.</text>
</comment>
<evidence type="ECO:0000256" key="4">
    <source>
        <dbReference type="ARBA" id="ARBA00022801"/>
    </source>
</evidence>
<dbReference type="PANTHER" id="PTHR47966:SF57">
    <property type="entry name" value="PEPTIDASE A1 DOMAIN-CONTAINING PROTEIN"/>
    <property type="match status" value="1"/>
</dbReference>
<evidence type="ECO:0000259" key="9">
    <source>
        <dbReference type="PROSITE" id="PS51767"/>
    </source>
</evidence>
<dbReference type="InterPro" id="IPR021109">
    <property type="entry name" value="Peptidase_aspartic_dom_sf"/>
</dbReference>
<comment type="similarity">
    <text evidence="1 7">Belongs to the peptidase A1 family.</text>
</comment>
<dbReference type="PROSITE" id="PS00141">
    <property type="entry name" value="ASP_PROTEASE"/>
    <property type="match status" value="1"/>
</dbReference>
<feature type="active site" evidence="5">
    <location>
        <position position="350"/>
    </location>
</feature>
<evidence type="ECO:0000313" key="11">
    <source>
        <dbReference type="Proteomes" id="UP000279259"/>
    </source>
</evidence>
<evidence type="ECO:0000256" key="1">
    <source>
        <dbReference type="ARBA" id="ARBA00007447"/>
    </source>
</evidence>
<dbReference type="GO" id="GO:0006508">
    <property type="term" value="P:proteolysis"/>
    <property type="evidence" value="ECO:0007669"/>
    <property type="project" value="UniProtKB-KW"/>
</dbReference>
<dbReference type="InterPro" id="IPR033121">
    <property type="entry name" value="PEPTIDASE_A1"/>
</dbReference>
<dbReference type="GO" id="GO:0004190">
    <property type="term" value="F:aspartic-type endopeptidase activity"/>
    <property type="evidence" value="ECO:0007669"/>
    <property type="project" value="UniProtKB-KW"/>
</dbReference>
<name>A0A427YM95_9TREE</name>
<accession>A0A427YM95</accession>
<dbReference type="SUPFAM" id="SSF50630">
    <property type="entry name" value="Acid proteases"/>
    <property type="match status" value="1"/>
</dbReference>
<proteinExistence type="inferred from homology"/>
<dbReference type="STRING" id="1890683.A0A427YM95"/>
<evidence type="ECO:0000256" key="7">
    <source>
        <dbReference type="RuleBase" id="RU000454"/>
    </source>
</evidence>
<dbReference type="PANTHER" id="PTHR47966">
    <property type="entry name" value="BETA-SITE APP-CLEAVING ENZYME, ISOFORM A-RELATED"/>
    <property type="match status" value="1"/>
</dbReference>
<feature type="region of interest" description="Disordered" evidence="8">
    <location>
        <begin position="19"/>
        <end position="91"/>
    </location>
</feature>
<sequence length="438" mass="45761">MLTSLLLLLPLILAAPHPDPNASPNPDPFAIPPPKSSTQGRSLPLKHTPAYVRRARDAALSKREKHTRRFPRGSKSPEERDGSGPGLDPSWLLSEAAKVDTRYNSGNGQFGALLARELVKTKRAGEVDLTDHNLDASYSGSISIGTPAQTFDIVLDTGSSDLWVGGSTCTSGCSSMTTFKTSSSSSYVALNSSFNIQYGSGSASGTLGQDTVTMGGYSVASQTFATCSTISSGLINSGVSGIMGLSWQALAYSGATPWWITLAQSSSWSSPLFGFHLARWRDVSGATSSESDGGTATFGYLDVADSSLYSGSITYVSVSSGASYWQIPMDSMTMQGSTISLGGSTTVAIDTGTTLIGGPSSIIAAIYAAIPGSEQMTGSYANYYQYPCSTSINFAITFGGFTIQITDADFNLGRYSSDTTMCTGAAFIQALSSDSPVQ</sequence>
<dbReference type="PROSITE" id="PS51767">
    <property type="entry name" value="PEPTIDASE_A1"/>
    <property type="match status" value="1"/>
</dbReference>
<dbReference type="CDD" id="cd05471">
    <property type="entry name" value="pepsin_like"/>
    <property type="match status" value="1"/>
</dbReference>
<dbReference type="FunFam" id="2.40.70.10:FF:000115">
    <property type="entry name" value="Lysosomal aspartic protease"/>
    <property type="match status" value="1"/>
</dbReference>
<dbReference type="Pfam" id="PF00026">
    <property type="entry name" value="Asp"/>
    <property type="match status" value="1"/>
</dbReference>
<feature type="compositionally biased region" description="Basic residues" evidence="8">
    <location>
        <begin position="63"/>
        <end position="72"/>
    </location>
</feature>
<feature type="active site" evidence="5">
    <location>
        <position position="156"/>
    </location>
</feature>
<feature type="domain" description="Peptidase A1" evidence="9">
    <location>
        <begin position="138"/>
        <end position="438"/>
    </location>
</feature>
<keyword evidence="2 7" id="KW-0645">Protease</keyword>
<evidence type="ECO:0000256" key="6">
    <source>
        <dbReference type="PIRSR" id="PIRSR601461-2"/>
    </source>
</evidence>
<dbReference type="InterPro" id="IPR034164">
    <property type="entry name" value="Pepsin-like_dom"/>
</dbReference>
<keyword evidence="3 7" id="KW-0064">Aspartyl protease</keyword>